<dbReference type="Proteomes" id="UP001151532">
    <property type="component" value="Chromosome 6"/>
</dbReference>
<reference evidence="1" key="1">
    <citation type="submission" date="2022-11" db="EMBL/GenBank/DDBJ databases">
        <authorList>
            <person name="Hyden B.L."/>
            <person name="Feng K."/>
            <person name="Yates T."/>
            <person name="Jawdy S."/>
            <person name="Smart L.B."/>
            <person name="Muchero W."/>
        </authorList>
    </citation>
    <scope>NUCLEOTIDE SEQUENCE</scope>
    <source>
        <tissue evidence="1">Shoot tip</tissue>
    </source>
</reference>
<sequence>MDHLIYVRATGDAEFSVWTLDDYYRRIWSPRHCIVINNLPAADSLFYGKSKAELKEICSIQKEYGDDDICSGFILPYEVSAIPPPTGMPRRKAATGIAVEKPRNTYASVNRPENTRILVYCHEGNAELARAITLTHQPELTWIPAFNFQRPFRRYFNVTSTDDHHMHLASSAYNDYVRAEASVYGFLGGRK</sequence>
<comment type="caution">
    <text evidence="1">The sequence shown here is derived from an EMBL/GenBank/DDBJ whole genome shotgun (WGS) entry which is preliminary data.</text>
</comment>
<protein>
    <submittedName>
        <fullName evidence="1">Uncharacterized protein</fullName>
    </submittedName>
</protein>
<evidence type="ECO:0000313" key="2">
    <source>
        <dbReference type="Proteomes" id="UP001151532"/>
    </source>
</evidence>
<dbReference type="AlphaFoldDB" id="A0A9Q0Q1L2"/>
<reference evidence="1" key="2">
    <citation type="journal article" date="2023" name="Int. J. Mol. Sci.">
        <title>De Novo Assembly and Annotation of 11 Diverse Shrub Willow (Salix) Genomes Reveals Novel Gene Organization in Sex-Linked Regions.</title>
        <authorList>
            <person name="Hyden B."/>
            <person name="Feng K."/>
            <person name="Yates T.B."/>
            <person name="Jawdy S."/>
            <person name="Cereghino C."/>
            <person name="Smart L.B."/>
            <person name="Muchero W."/>
        </authorList>
    </citation>
    <scope>NUCLEOTIDE SEQUENCE</scope>
    <source>
        <tissue evidence="1">Shoot tip</tissue>
    </source>
</reference>
<name>A0A9Q0Q1L2_SALPP</name>
<accession>A0A9Q0Q1L2</accession>
<evidence type="ECO:0000313" key="1">
    <source>
        <dbReference type="EMBL" id="KAJ6698137.1"/>
    </source>
</evidence>
<proteinExistence type="predicted"/>
<organism evidence="1 2">
    <name type="scientific">Salix purpurea</name>
    <name type="common">Purple osier willow</name>
    <dbReference type="NCBI Taxonomy" id="77065"/>
    <lineage>
        <taxon>Eukaryota</taxon>
        <taxon>Viridiplantae</taxon>
        <taxon>Streptophyta</taxon>
        <taxon>Embryophyta</taxon>
        <taxon>Tracheophyta</taxon>
        <taxon>Spermatophyta</taxon>
        <taxon>Magnoliopsida</taxon>
        <taxon>eudicotyledons</taxon>
        <taxon>Gunneridae</taxon>
        <taxon>Pentapetalae</taxon>
        <taxon>rosids</taxon>
        <taxon>fabids</taxon>
        <taxon>Malpighiales</taxon>
        <taxon>Salicaceae</taxon>
        <taxon>Saliceae</taxon>
        <taxon>Salix</taxon>
    </lineage>
</organism>
<keyword evidence="2" id="KW-1185">Reference proteome</keyword>
<dbReference type="EMBL" id="JAPFFK010000017">
    <property type="protein sequence ID" value="KAJ6698137.1"/>
    <property type="molecule type" value="Genomic_DNA"/>
</dbReference>
<gene>
    <name evidence="1" type="ORF">OIU79_011631</name>
</gene>